<reference evidence="1 2" key="1">
    <citation type="submission" date="2019-08" db="EMBL/GenBank/DDBJ databases">
        <title>Deep-cultivation of Planctomycetes and their phenomic and genomic characterization uncovers novel biology.</title>
        <authorList>
            <person name="Wiegand S."/>
            <person name="Jogler M."/>
            <person name="Boedeker C."/>
            <person name="Pinto D."/>
            <person name="Vollmers J."/>
            <person name="Rivas-Marin E."/>
            <person name="Kohn T."/>
            <person name="Peeters S.H."/>
            <person name="Heuer A."/>
            <person name="Rast P."/>
            <person name="Oberbeckmann S."/>
            <person name="Bunk B."/>
            <person name="Jeske O."/>
            <person name="Meyerdierks A."/>
            <person name="Storesund J.E."/>
            <person name="Kallscheuer N."/>
            <person name="Luecker S."/>
            <person name="Lage O.M."/>
            <person name="Pohl T."/>
            <person name="Merkel B.J."/>
            <person name="Hornburger P."/>
            <person name="Mueller R.-W."/>
            <person name="Bruemmer F."/>
            <person name="Labrenz M."/>
            <person name="Spormann A.M."/>
            <person name="Op den Camp H."/>
            <person name="Overmann J."/>
            <person name="Amann R."/>
            <person name="Jetten M.S.M."/>
            <person name="Mascher T."/>
            <person name="Medema M.H."/>
            <person name="Devos D.P."/>
            <person name="Kaster A.-K."/>
            <person name="Ovreas L."/>
            <person name="Rohde M."/>
            <person name="Galperin M.Y."/>
            <person name="Jogler C."/>
        </authorList>
    </citation>
    <scope>NUCLEOTIDE SEQUENCE [LARGE SCALE GENOMIC DNA]</scope>
    <source>
        <strain evidence="1 2">OJF2</strain>
    </source>
</reference>
<evidence type="ECO:0000313" key="2">
    <source>
        <dbReference type="Proteomes" id="UP000324233"/>
    </source>
</evidence>
<dbReference type="KEGG" id="agv:OJF2_75070"/>
<name>A0A5B9WED2_9BACT</name>
<dbReference type="EMBL" id="CP042997">
    <property type="protein sequence ID" value="QEH38897.1"/>
    <property type="molecule type" value="Genomic_DNA"/>
</dbReference>
<keyword evidence="2" id="KW-1185">Reference proteome</keyword>
<sequence>MRRLGIGILGMVLGLGLGDGARAQSGCACQGAPAGTIVVGSMLGGTVVGAPISNGTIVGTPVAGSTVTDGVVVGSPVANGVVSGPVQGGVYPYSYWVAPPGQARGYVPYSDADQFPFHGRAYGNPGDRWSWYYMGGGDSRYLARYYYQLLR</sequence>
<evidence type="ECO:0000313" key="1">
    <source>
        <dbReference type="EMBL" id="QEH38897.1"/>
    </source>
</evidence>
<accession>A0A5B9WED2</accession>
<gene>
    <name evidence="1" type="ORF">OJF2_75070</name>
</gene>
<protein>
    <submittedName>
        <fullName evidence="1">Uncharacterized protein</fullName>
    </submittedName>
</protein>
<dbReference type="AlphaFoldDB" id="A0A5B9WED2"/>
<proteinExistence type="predicted"/>
<organism evidence="1 2">
    <name type="scientific">Aquisphaera giovannonii</name>
    <dbReference type="NCBI Taxonomy" id="406548"/>
    <lineage>
        <taxon>Bacteria</taxon>
        <taxon>Pseudomonadati</taxon>
        <taxon>Planctomycetota</taxon>
        <taxon>Planctomycetia</taxon>
        <taxon>Isosphaerales</taxon>
        <taxon>Isosphaeraceae</taxon>
        <taxon>Aquisphaera</taxon>
    </lineage>
</organism>
<dbReference type="Proteomes" id="UP000324233">
    <property type="component" value="Chromosome"/>
</dbReference>